<evidence type="ECO:0000256" key="4">
    <source>
        <dbReference type="ARBA" id="ARBA00022702"/>
    </source>
</evidence>
<proteinExistence type="inferred from homology"/>
<comment type="subcellular location">
    <subcellularLocation>
        <location evidence="1">Secreted</location>
    </subcellularLocation>
</comment>
<protein>
    <recommendedName>
        <fullName evidence="9">Leptin</fullName>
    </recommendedName>
</protein>
<evidence type="ECO:0000313" key="7">
    <source>
        <dbReference type="EMBL" id="KAL0973358.1"/>
    </source>
</evidence>
<dbReference type="Proteomes" id="UP001557470">
    <property type="component" value="Unassembled WGS sequence"/>
</dbReference>
<dbReference type="GO" id="GO:0005179">
    <property type="term" value="F:hormone activity"/>
    <property type="evidence" value="ECO:0007669"/>
    <property type="project" value="UniProtKB-KW"/>
</dbReference>
<evidence type="ECO:0000256" key="5">
    <source>
        <dbReference type="ARBA" id="ARBA00022729"/>
    </source>
</evidence>
<dbReference type="GO" id="GO:0005576">
    <property type="term" value="C:extracellular region"/>
    <property type="evidence" value="ECO:0007669"/>
    <property type="project" value="UniProtKB-SubCell"/>
</dbReference>
<evidence type="ECO:0000256" key="3">
    <source>
        <dbReference type="ARBA" id="ARBA00022525"/>
    </source>
</evidence>
<comment type="caution">
    <text evidence="7">The sequence shown here is derived from an EMBL/GenBank/DDBJ whole genome shotgun (WGS) entry which is preliminary data.</text>
</comment>
<dbReference type="PRINTS" id="PR01485">
    <property type="entry name" value="THROMBOPTN"/>
</dbReference>
<gene>
    <name evidence="7" type="ORF">UPYG_G00202420</name>
</gene>
<dbReference type="Gene3D" id="1.20.1250.10">
    <property type="match status" value="1"/>
</dbReference>
<dbReference type="AlphaFoldDB" id="A0ABD0X929"/>
<dbReference type="SUPFAM" id="SSF47266">
    <property type="entry name" value="4-helical cytokines"/>
    <property type="match status" value="1"/>
</dbReference>
<dbReference type="EMBL" id="JAGEUA010000006">
    <property type="protein sequence ID" value="KAL0973358.1"/>
    <property type="molecule type" value="Genomic_DNA"/>
</dbReference>
<keyword evidence="4" id="KW-0372">Hormone</keyword>
<reference evidence="7 8" key="1">
    <citation type="submission" date="2024-06" db="EMBL/GenBank/DDBJ databases">
        <authorList>
            <person name="Pan Q."/>
            <person name="Wen M."/>
            <person name="Jouanno E."/>
            <person name="Zahm M."/>
            <person name="Klopp C."/>
            <person name="Cabau C."/>
            <person name="Louis A."/>
            <person name="Berthelot C."/>
            <person name="Parey E."/>
            <person name="Roest Crollius H."/>
            <person name="Montfort J."/>
            <person name="Robinson-Rechavi M."/>
            <person name="Bouchez O."/>
            <person name="Lampietro C."/>
            <person name="Lopez Roques C."/>
            <person name="Donnadieu C."/>
            <person name="Postlethwait J."/>
            <person name="Bobe J."/>
            <person name="Verreycken H."/>
            <person name="Guiguen Y."/>
        </authorList>
    </citation>
    <scope>NUCLEOTIDE SEQUENCE [LARGE SCALE GENOMIC DNA]</scope>
    <source>
        <strain evidence="7">Up_M1</strain>
        <tissue evidence="7">Testis</tissue>
    </source>
</reference>
<dbReference type="PANTHER" id="PTHR10560">
    <property type="entry name" value="THROMBOPOIETIN"/>
    <property type="match status" value="1"/>
</dbReference>
<evidence type="ECO:0000256" key="6">
    <source>
        <dbReference type="ARBA" id="ARBA00023157"/>
    </source>
</evidence>
<dbReference type="InterPro" id="IPR003978">
    <property type="entry name" value="Thrombopoietin"/>
</dbReference>
<evidence type="ECO:0000256" key="2">
    <source>
        <dbReference type="ARBA" id="ARBA00005782"/>
    </source>
</evidence>
<dbReference type="InterPro" id="IPR001323">
    <property type="entry name" value="EPO_TPO"/>
</dbReference>
<evidence type="ECO:0000313" key="8">
    <source>
        <dbReference type="Proteomes" id="UP001557470"/>
    </source>
</evidence>
<comment type="similarity">
    <text evidence="2">Belongs to the EPO/TPO family.</text>
</comment>
<keyword evidence="6" id="KW-1015">Disulfide bond</keyword>
<keyword evidence="5" id="KW-0732">Signal</keyword>
<dbReference type="InterPro" id="IPR009079">
    <property type="entry name" value="4_helix_cytokine-like_core"/>
</dbReference>
<keyword evidence="8" id="KW-1185">Reference proteome</keyword>
<evidence type="ECO:0000256" key="1">
    <source>
        <dbReference type="ARBA" id="ARBA00004613"/>
    </source>
</evidence>
<evidence type="ECO:0008006" key="9">
    <source>
        <dbReference type="Google" id="ProtNLM"/>
    </source>
</evidence>
<accession>A0ABD0X929</accession>
<dbReference type="Pfam" id="PF00758">
    <property type="entry name" value="EPO_TPO"/>
    <property type="match status" value="1"/>
</dbReference>
<organism evidence="7 8">
    <name type="scientific">Umbra pygmaea</name>
    <name type="common">Eastern mudminnow</name>
    <dbReference type="NCBI Taxonomy" id="75934"/>
    <lineage>
        <taxon>Eukaryota</taxon>
        <taxon>Metazoa</taxon>
        <taxon>Chordata</taxon>
        <taxon>Craniata</taxon>
        <taxon>Vertebrata</taxon>
        <taxon>Euteleostomi</taxon>
        <taxon>Actinopterygii</taxon>
        <taxon>Neopterygii</taxon>
        <taxon>Teleostei</taxon>
        <taxon>Protacanthopterygii</taxon>
        <taxon>Esociformes</taxon>
        <taxon>Umbridae</taxon>
        <taxon>Umbra</taxon>
    </lineage>
</organism>
<sequence length="190" mass="21196">MFTGAGYGFKQIRLLVWCLISSEIPNIQTKPMDFLCKDGARKIMNKLKDLETAMVDCSGSEELPSPLQLPCVEIGKASWDQKSLQQKGEEVRWALKVLLDSVGSVKTQTKLSCQSSLLKTLETSVRNLLLIVNKLDLVVETAVLDPEPDCPSRQSQSLTKVLQLYDNLLQGKLELLSQDLKHSRCSSDSR</sequence>
<name>A0ABD0X929_UMBPY</name>
<keyword evidence="3" id="KW-0964">Secreted</keyword>
<dbReference type="PANTHER" id="PTHR10560:SF0">
    <property type="entry name" value="THROMBOPOIETIN"/>
    <property type="match status" value="1"/>
</dbReference>